<evidence type="ECO:0008006" key="3">
    <source>
        <dbReference type="Google" id="ProtNLM"/>
    </source>
</evidence>
<reference evidence="1" key="2">
    <citation type="submission" date="2020-09" db="EMBL/GenBank/DDBJ databases">
        <authorList>
            <person name="Sun Q."/>
            <person name="Zhou Y."/>
        </authorList>
    </citation>
    <scope>NUCLEOTIDE SEQUENCE</scope>
    <source>
        <strain evidence="1">CGMCC 1.14988</strain>
    </source>
</reference>
<evidence type="ECO:0000313" key="2">
    <source>
        <dbReference type="Proteomes" id="UP000650511"/>
    </source>
</evidence>
<protein>
    <recommendedName>
        <fullName evidence="3">DUF2218 domain-containing protein</fullName>
    </recommendedName>
</protein>
<gene>
    <name evidence="1" type="ORF">GCM10011354_00510</name>
</gene>
<dbReference type="InterPro" id="IPR014543">
    <property type="entry name" value="UCP028291"/>
</dbReference>
<dbReference type="EMBL" id="BMHA01000001">
    <property type="protein sequence ID" value="GGI02483.1"/>
    <property type="molecule type" value="Genomic_DNA"/>
</dbReference>
<dbReference type="OrthoDB" id="9806511at2"/>
<organism evidence="1 2">
    <name type="scientific">Egicoccus halophilus</name>
    <dbReference type="NCBI Taxonomy" id="1670830"/>
    <lineage>
        <taxon>Bacteria</taxon>
        <taxon>Bacillati</taxon>
        <taxon>Actinomycetota</taxon>
        <taxon>Nitriliruptoria</taxon>
        <taxon>Egicoccales</taxon>
        <taxon>Egicoccaceae</taxon>
        <taxon>Egicoccus</taxon>
    </lineage>
</organism>
<accession>A0A8J3A4N5</accession>
<dbReference type="Proteomes" id="UP000650511">
    <property type="component" value="Unassembled WGS sequence"/>
</dbReference>
<reference evidence="1" key="1">
    <citation type="journal article" date="2014" name="Int. J. Syst. Evol. Microbiol.">
        <title>Complete genome sequence of Corynebacterium casei LMG S-19264T (=DSM 44701T), isolated from a smear-ripened cheese.</title>
        <authorList>
            <consortium name="US DOE Joint Genome Institute (JGI-PGF)"/>
            <person name="Walter F."/>
            <person name="Albersmeier A."/>
            <person name="Kalinowski J."/>
            <person name="Ruckert C."/>
        </authorList>
    </citation>
    <scope>NUCLEOTIDE SEQUENCE</scope>
    <source>
        <strain evidence="1">CGMCC 1.14988</strain>
    </source>
</reference>
<dbReference type="AlphaFoldDB" id="A0A8J3A4N5"/>
<name>A0A8J3A4N5_9ACTN</name>
<dbReference type="RefSeq" id="WP_130648116.1">
    <property type="nucleotide sequence ID" value="NZ_BMHA01000001.1"/>
</dbReference>
<dbReference type="Gene3D" id="3.30.310.50">
    <property type="entry name" value="Alpha-D-phosphohexomutase, C-terminal domain"/>
    <property type="match status" value="1"/>
</dbReference>
<comment type="caution">
    <text evidence="1">The sequence shown here is derived from an EMBL/GenBank/DDBJ whole genome shotgun (WGS) entry which is preliminary data.</text>
</comment>
<keyword evidence="2" id="KW-1185">Reference proteome</keyword>
<evidence type="ECO:0000313" key="1">
    <source>
        <dbReference type="EMBL" id="GGI02483.1"/>
    </source>
</evidence>
<sequence>MLISHAHVETAAGARYRKQLASHLGRKNEIREYDDRWDLVFPYGRCSMQVQSGTGLLTLVASAATSEDLEHVQRVMGNHLERFGRHDDLSVTWRGDPMSNSG</sequence>
<proteinExistence type="predicted"/>
<dbReference type="Pfam" id="PF09981">
    <property type="entry name" value="DUF2218"/>
    <property type="match status" value="1"/>
</dbReference>